<evidence type="ECO:0000313" key="3">
    <source>
        <dbReference type="Proteomes" id="UP000250163"/>
    </source>
</evidence>
<feature type="domain" description="CheW-like" evidence="1">
    <location>
        <begin position="175"/>
        <end position="309"/>
    </location>
</feature>
<evidence type="ECO:0000313" key="2">
    <source>
        <dbReference type="EMBL" id="SQD80612.1"/>
    </source>
</evidence>
<dbReference type="KEGG" id="mya:MORIYA_4160"/>
<dbReference type="EMBL" id="LS483250">
    <property type="protein sequence ID" value="SQD80612.1"/>
    <property type="molecule type" value="Genomic_DNA"/>
</dbReference>
<evidence type="ECO:0000259" key="1">
    <source>
        <dbReference type="PROSITE" id="PS50851"/>
    </source>
</evidence>
<dbReference type="InterPro" id="IPR002545">
    <property type="entry name" value="CheW-lke_dom"/>
</dbReference>
<dbReference type="AlphaFoldDB" id="A0A330LWJ0"/>
<dbReference type="Pfam" id="PF01584">
    <property type="entry name" value="CheW"/>
    <property type="match status" value="1"/>
</dbReference>
<dbReference type="GO" id="GO:0007165">
    <property type="term" value="P:signal transduction"/>
    <property type="evidence" value="ECO:0007669"/>
    <property type="project" value="InterPro"/>
</dbReference>
<dbReference type="OrthoDB" id="5565759at2"/>
<dbReference type="PROSITE" id="PS50851">
    <property type="entry name" value="CHEW"/>
    <property type="match status" value="1"/>
</dbReference>
<dbReference type="PIRSF" id="PIRSF020479">
    <property type="entry name" value="UCP020479_CheW"/>
    <property type="match status" value="1"/>
</dbReference>
<proteinExistence type="predicted"/>
<dbReference type="SUPFAM" id="SSF50341">
    <property type="entry name" value="CheW-like"/>
    <property type="match status" value="1"/>
</dbReference>
<gene>
    <name evidence="2" type="ORF">MORIYA_4160</name>
</gene>
<dbReference type="GO" id="GO:0006935">
    <property type="term" value="P:chemotaxis"/>
    <property type="evidence" value="ECO:0007669"/>
    <property type="project" value="InterPro"/>
</dbReference>
<dbReference type="Proteomes" id="UP000250163">
    <property type="component" value="Chromosome MORIYA"/>
</dbReference>
<dbReference type="InterPro" id="IPR014506">
    <property type="entry name" value="UCP020479_CheW"/>
</dbReference>
<name>A0A330LWJ0_9GAMM</name>
<dbReference type="SMART" id="SM00260">
    <property type="entry name" value="CheW"/>
    <property type="match status" value="1"/>
</dbReference>
<dbReference type="RefSeq" id="WP_112718062.1">
    <property type="nucleotide sequence ID" value="NZ_LS483250.1"/>
</dbReference>
<keyword evidence="3" id="KW-1185">Reference proteome</keyword>
<reference evidence="3" key="1">
    <citation type="submission" date="2018-05" db="EMBL/GenBank/DDBJ databases">
        <authorList>
            <person name="Cea G.-C."/>
            <person name="William W."/>
        </authorList>
    </citation>
    <scope>NUCLEOTIDE SEQUENCE [LARGE SCALE GENOMIC DNA]</scope>
    <source>
        <strain evidence="3">DB21MT 5</strain>
    </source>
</reference>
<organism evidence="2 3">
    <name type="scientific">Moritella yayanosii</name>
    <dbReference type="NCBI Taxonomy" id="69539"/>
    <lineage>
        <taxon>Bacteria</taxon>
        <taxon>Pseudomonadati</taxon>
        <taxon>Pseudomonadota</taxon>
        <taxon>Gammaproteobacteria</taxon>
        <taxon>Alteromonadales</taxon>
        <taxon>Moritellaceae</taxon>
        <taxon>Moritella</taxon>
    </lineage>
</organism>
<dbReference type="InterPro" id="IPR036061">
    <property type="entry name" value="CheW-like_dom_sf"/>
</dbReference>
<accession>A0A330LWJ0</accession>
<protein>
    <recommendedName>
        <fullName evidence="1">CheW-like domain-containing protein</fullName>
    </recommendedName>
</protein>
<sequence>MDKHNKHTALDDYFASMLSVPEVEEVKQSELTMAFTEPEQAELKPLLSVVSPQGLGDFKMPEPDSSGSLTELDLLLDSVIDIDLADMDLSVLDNAQSVDLQVEQVLAEPVVDTASAAEQEIQPVEADVTAEESERTVSLNTELSSSSIPASDTETELESNVEAAPTWKNVELEERFQALFFEVAGVMFAVPLTELGGIHQTEVVNSLFGKPDWYLGIMQHREQKLSVVDTAQWVMPEQNMGEIDYKYQIQLSESNWVLGCESLHGTETLNSNDIKWRSTPGSRPWLAGMVKSRMCVLLHVTEMIKLLDNGINIHGQ</sequence>